<name>A0ABR2VWV7_9FUNG</name>
<keyword evidence="11" id="KW-1185">Reference proteome</keyword>
<evidence type="ECO:0000256" key="3">
    <source>
        <dbReference type="ARBA" id="ARBA00023015"/>
    </source>
</evidence>
<comment type="caution">
    <text evidence="10">The sequence shown here is derived from an EMBL/GenBank/DDBJ whole genome shotgun (WGS) entry which is preliminary data.</text>
</comment>
<feature type="domain" description="RBP-J/Cbf11/Cbf12 DNA binding" evidence="8">
    <location>
        <begin position="245"/>
        <end position="367"/>
    </location>
</feature>
<reference evidence="10 11" key="1">
    <citation type="submission" date="2023-04" db="EMBL/GenBank/DDBJ databases">
        <title>Genome of Basidiobolus ranarum AG-B5.</title>
        <authorList>
            <person name="Stajich J.E."/>
            <person name="Carter-House D."/>
            <person name="Gryganskyi A."/>
        </authorList>
    </citation>
    <scope>NUCLEOTIDE SEQUENCE [LARGE SCALE GENOMIC DNA]</scope>
    <source>
        <strain evidence="10 11">AG-B5</strain>
    </source>
</reference>
<sequence length="695" mass="76374">MNSSQYPSGYPSRNPCDSRRPTDPYDTLHKANTEQRSLTVSHNSKSTNSISPFTRELPRVSLRDLLTPRIEECQLPPFLPSLNGQKDSHNIGSSIPSFSNETNTPNKRNSDSHSSSSTMAISNLLDSGNLNQNNIHTSNGVISIASLLTPTSSSSIVMDELFTKPLKLETTSNPLVEATTKTLPTDSTHIRKRKFSPTFENFVDQSQTRCDTIKRLITSKIASGLISREENILKRKQNIVKNMTTITCFHASVAQKSYGSEKRFLCPPPVTTITGAESSISEDRAQISMSVMCETGSEPIEQKSVFDENNVGCFKFLHVSGTAKAKQFTLKLKIINKNNIPFATFDSVPISIISKPSKKTSKTRNVSSCILSGSTVSLFNRINSQTARTKCMGISSGMLCGKTSDWTAFTITQLNPKFRRKGGIAQSNGLATPSSINTPITYGSQIILTDPATGFTSDPLFVRKVEKGRVATDASGPVSQMQKVALQKSDDDESGVLMYLSASGPADPQDSNENPFLTYKRAKVVTQPSGSRNSDVTVYEEVEDNLCWTIVGICKFEYTYFETLGPATRPITPFPSLSSAPIYKPHTNTLELTVRHFQAHDQPLEVWLGNHGPLDVRIIWPSVGSVVMKGHETVFVAHLPRLDEVFSAVTASEKKAKIAIALPLLFVRNDGIVYNVGQCLIYEETPGRPRTIRIV</sequence>
<evidence type="ECO:0000259" key="8">
    <source>
        <dbReference type="SMART" id="SM01267"/>
    </source>
</evidence>
<dbReference type="SMART" id="SM01267">
    <property type="entry name" value="LAG1_DNAbind"/>
    <property type="match status" value="1"/>
</dbReference>
<dbReference type="InterPro" id="IPR036358">
    <property type="entry name" value="BTD_sf"/>
</dbReference>
<evidence type="ECO:0000256" key="5">
    <source>
        <dbReference type="ARBA" id="ARBA00023163"/>
    </source>
</evidence>
<dbReference type="InterPro" id="IPR037095">
    <property type="entry name" value="RBP-J/Cbf11_DNA-bd_sf"/>
</dbReference>
<feature type="compositionally biased region" description="Basic and acidic residues" evidence="7">
    <location>
        <begin position="16"/>
        <end position="33"/>
    </location>
</feature>
<evidence type="ECO:0000256" key="1">
    <source>
        <dbReference type="ARBA" id="ARBA00004123"/>
    </source>
</evidence>
<dbReference type="InterPro" id="IPR015351">
    <property type="entry name" value="RBP-J/Cbf11/Cbf12_DNA-bd"/>
</dbReference>
<evidence type="ECO:0000256" key="4">
    <source>
        <dbReference type="ARBA" id="ARBA00023125"/>
    </source>
</evidence>
<dbReference type="InterPro" id="IPR015350">
    <property type="entry name" value="Beta-trefoil_DNA-bd_dom"/>
</dbReference>
<keyword evidence="6" id="KW-0539">Nucleus</keyword>
<evidence type="ECO:0000256" key="2">
    <source>
        <dbReference type="ARBA" id="ARBA00009704"/>
    </source>
</evidence>
<dbReference type="SUPFAM" id="SSF110217">
    <property type="entry name" value="DNA-binding protein LAG-1 (CSL)"/>
    <property type="match status" value="1"/>
</dbReference>
<evidence type="ECO:0000313" key="10">
    <source>
        <dbReference type="EMBL" id="KAK9708458.1"/>
    </source>
</evidence>
<dbReference type="Gene3D" id="2.60.40.1450">
    <property type="entry name" value="LAG1, DNA binding domain"/>
    <property type="match status" value="1"/>
</dbReference>
<evidence type="ECO:0000256" key="6">
    <source>
        <dbReference type="ARBA" id="ARBA00023242"/>
    </source>
</evidence>
<evidence type="ECO:0008006" key="12">
    <source>
        <dbReference type="Google" id="ProtNLM"/>
    </source>
</evidence>
<comment type="subcellular location">
    <subcellularLocation>
        <location evidence="1">Nucleus</location>
    </subcellularLocation>
</comment>
<feature type="region of interest" description="Disordered" evidence="7">
    <location>
        <begin position="77"/>
        <end position="118"/>
    </location>
</feature>
<keyword evidence="4" id="KW-0238">DNA-binding</keyword>
<dbReference type="PANTHER" id="PTHR10665">
    <property type="entry name" value="RECOMBINING BINDING PROTEIN SUPPRESSOR OF HAIRLESS"/>
    <property type="match status" value="1"/>
</dbReference>
<dbReference type="Proteomes" id="UP001479436">
    <property type="component" value="Unassembled WGS sequence"/>
</dbReference>
<dbReference type="Pfam" id="PF09270">
    <property type="entry name" value="BTD"/>
    <property type="match status" value="1"/>
</dbReference>
<evidence type="ECO:0000259" key="9">
    <source>
        <dbReference type="SMART" id="SM01268"/>
    </source>
</evidence>
<organism evidence="10 11">
    <name type="scientific">Basidiobolus ranarum</name>
    <dbReference type="NCBI Taxonomy" id="34480"/>
    <lineage>
        <taxon>Eukaryota</taxon>
        <taxon>Fungi</taxon>
        <taxon>Fungi incertae sedis</taxon>
        <taxon>Zoopagomycota</taxon>
        <taxon>Entomophthoromycotina</taxon>
        <taxon>Basidiobolomycetes</taxon>
        <taxon>Basidiobolales</taxon>
        <taxon>Basidiobolaceae</taxon>
        <taxon>Basidiobolus</taxon>
    </lineage>
</organism>
<dbReference type="Pfam" id="PF09271">
    <property type="entry name" value="LAG1-DNAbind"/>
    <property type="match status" value="1"/>
</dbReference>
<proteinExistence type="inferred from homology"/>
<dbReference type="SMART" id="SM01268">
    <property type="entry name" value="BTD"/>
    <property type="match status" value="1"/>
</dbReference>
<protein>
    <recommendedName>
        <fullName evidence="12">LAG1-DNAbind-domain-containing protein</fullName>
    </recommendedName>
</protein>
<evidence type="ECO:0000313" key="11">
    <source>
        <dbReference type="Proteomes" id="UP001479436"/>
    </source>
</evidence>
<keyword evidence="5" id="KW-0804">Transcription</keyword>
<gene>
    <name evidence="10" type="ORF">K7432_009642</name>
</gene>
<dbReference type="InterPro" id="IPR008967">
    <property type="entry name" value="p53-like_TF_DNA-bd_sf"/>
</dbReference>
<evidence type="ECO:0000256" key="7">
    <source>
        <dbReference type="SAM" id="MobiDB-lite"/>
    </source>
</evidence>
<accession>A0ABR2VWV7</accession>
<keyword evidence="3" id="KW-0805">Transcription regulation</keyword>
<dbReference type="Pfam" id="PF20144">
    <property type="entry name" value="TIG_SUH"/>
    <property type="match status" value="1"/>
</dbReference>
<comment type="similarity">
    <text evidence="2">Belongs to the Su(H) family.</text>
</comment>
<dbReference type="EMBL" id="JASJQH010007483">
    <property type="protein sequence ID" value="KAK9708458.1"/>
    <property type="molecule type" value="Genomic_DNA"/>
</dbReference>
<dbReference type="SUPFAM" id="SSF49417">
    <property type="entry name" value="p53-like transcription factors"/>
    <property type="match status" value="1"/>
</dbReference>
<feature type="compositionally biased region" description="Polar residues" evidence="7">
    <location>
        <begin position="34"/>
        <end position="52"/>
    </location>
</feature>
<feature type="region of interest" description="Disordered" evidence="7">
    <location>
        <begin position="1"/>
        <end position="52"/>
    </location>
</feature>
<dbReference type="InterPro" id="IPR040159">
    <property type="entry name" value="CLS_fam"/>
</dbReference>
<feature type="compositionally biased region" description="Polar residues" evidence="7">
    <location>
        <begin position="82"/>
        <end position="107"/>
    </location>
</feature>
<feature type="domain" description="Beta-trefoil DNA-binding" evidence="9">
    <location>
        <begin position="368"/>
        <end position="548"/>
    </location>
</feature>
<dbReference type="Gene3D" id="2.80.10.50">
    <property type="match status" value="1"/>
</dbReference>
<dbReference type="InterPro" id="IPR038007">
    <property type="entry name" value="RBP-Jkappa_IPT"/>
</dbReference>